<evidence type="ECO:0000313" key="1">
    <source>
        <dbReference type="EMBL" id="SMF39774.1"/>
    </source>
</evidence>
<keyword evidence="1" id="KW-0489">Methyltransferase</keyword>
<dbReference type="InterPro" id="IPR029063">
    <property type="entry name" value="SAM-dependent_MTases_sf"/>
</dbReference>
<dbReference type="OrthoDB" id="5450760at2"/>
<dbReference type="GO" id="GO:0008168">
    <property type="term" value="F:methyltransferase activity"/>
    <property type="evidence" value="ECO:0007669"/>
    <property type="project" value="UniProtKB-KW"/>
</dbReference>
<dbReference type="AlphaFoldDB" id="A0A1X7ET94"/>
<evidence type="ECO:0000313" key="2">
    <source>
        <dbReference type="Proteomes" id="UP000192906"/>
    </source>
</evidence>
<dbReference type="PANTHER" id="PTHR14614">
    <property type="entry name" value="HEPATOCELLULAR CARCINOMA-ASSOCIATED ANTIGEN"/>
    <property type="match status" value="1"/>
</dbReference>
<dbReference type="GO" id="GO:0032259">
    <property type="term" value="P:methylation"/>
    <property type="evidence" value="ECO:0007669"/>
    <property type="project" value="UniProtKB-KW"/>
</dbReference>
<dbReference type="InterPro" id="IPR019410">
    <property type="entry name" value="Methyltransf_16"/>
</dbReference>
<keyword evidence="1" id="KW-0808">Transferase</keyword>
<reference evidence="2" key="1">
    <citation type="submission" date="2017-04" db="EMBL/GenBank/DDBJ databases">
        <authorList>
            <person name="Varghese N."/>
            <person name="Submissions S."/>
        </authorList>
    </citation>
    <scope>NUCLEOTIDE SEQUENCE [LARGE SCALE GENOMIC DNA]</scope>
    <source>
        <strain evidence="2">K3S</strain>
    </source>
</reference>
<dbReference type="EMBL" id="FWZU01000006">
    <property type="protein sequence ID" value="SMF39774.1"/>
    <property type="molecule type" value="Genomic_DNA"/>
</dbReference>
<proteinExistence type="predicted"/>
<organism evidence="1 2">
    <name type="scientific">Desulfovibrio gilichinskyi</name>
    <dbReference type="NCBI Taxonomy" id="1519643"/>
    <lineage>
        <taxon>Bacteria</taxon>
        <taxon>Pseudomonadati</taxon>
        <taxon>Thermodesulfobacteriota</taxon>
        <taxon>Desulfovibrionia</taxon>
        <taxon>Desulfovibrionales</taxon>
        <taxon>Desulfovibrionaceae</taxon>
        <taxon>Desulfovibrio</taxon>
    </lineage>
</organism>
<dbReference type="RefSeq" id="WP_085104341.1">
    <property type="nucleotide sequence ID" value="NZ_FWZU01000006.1"/>
</dbReference>
<dbReference type="PANTHER" id="PTHR14614:SF132">
    <property type="entry name" value="PROTEIN-LYSINE METHYLTRANSFERASE C42C1.13"/>
    <property type="match status" value="1"/>
</dbReference>
<dbReference type="STRING" id="1519643.SAMN06295933_3360"/>
<dbReference type="SUPFAM" id="SSF53335">
    <property type="entry name" value="S-adenosyl-L-methionine-dependent methyltransferases"/>
    <property type="match status" value="1"/>
</dbReference>
<gene>
    <name evidence="1" type="ORF">SAMN06295933_3360</name>
</gene>
<dbReference type="Proteomes" id="UP000192906">
    <property type="component" value="Unassembled WGS sequence"/>
</dbReference>
<dbReference type="Pfam" id="PF10294">
    <property type="entry name" value="Methyltransf_16"/>
    <property type="match status" value="1"/>
</dbReference>
<dbReference type="Gene3D" id="3.40.50.150">
    <property type="entry name" value="Vaccinia Virus protein VP39"/>
    <property type="match status" value="1"/>
</dbReference>
<dbReference type="CDD" id="cd02440">
    <property type="entry name" value="AdoMet_MTases"/>
    <property type="match status" value="1"/>
</dbReference>
<protein>
    <submittedName>
        <fullName evidence="1">Lysine methyltransferase</fullName>
    </submittedName>
</protein>
<accession>A0A1X7ET94</accession>
<keyword evidence="2" id="KW-1185">Reference proteome</keyword>
<name>A0A1X7ET94_9BACT</name>
<sequence>MNNIALNPESSFDELLAAARNKFGAIKFETVKLGVKTIEVAQVVDMPAYLDRLIDKARGGKKIDLPLWAKIWPSCMVLGVYLLKFSPVENATFLEVGAGGGLCGLVAASRGYNVVLSDIDDDALLFCRLNALRNNLDDKITVKKVDFCNDDLGEKFNYIIGCEVLYQESIQIPFYHFVDKHISRDAGSEALLAMDKKRAGRLFFEEAKKEYRLMRQEVPFAGDDNDGKTLISLIKMGARKND</sequence>